<dbReference type="Proteomes" id="UP000664144">
    <property type="component" value="Unassembled WGS sequence"/>
</dbReference>
<dbReference type="EMBL" id="JAFLQZ010000022">
    <property type="protein sequence ID" value="MBO0360696.1"/>
    <property type="molecule type" value="Genomic_DNA"/>
</dbReference>
<reference evidence="1" key="1">
    <citation type="submission" date="2021-03" db="EMBL/GenBank/DDBJ databases">
        <authorList>
            <person name="Kim M.K."/>
        </authorList>
    </citation>
    <scope>NUCLEOTIDE SEQUENCE</scope>
    <source>
        <strain evidence="1">BT186</strain>
    </source>
</reference>
<evidence type="ECO:0000313" key="1">
    <source>
        <dbReference type="EMBL" id="MBO0360696.1"/>
    </source>
</evidence>
<sequence>MHTMLHCSIDPEDDAQKDFVRLTCALHNTEAICRSFWALEERICEGETINVAEYVYVGLEIMLQDHDAWNMLTTFGEALDTFLLNGFVVTEQEIPRYLDTAQLFCQGVKNRHLDGLSPLNFATKHLVSYVSWLQVAGA</sequence>
<evidence type="ECO:0000313" key="2">
    <source>
        <dbReference type="Proteomes" id="UP000664144"/>
    </source>
</evidence>
<organism evidence="1 2">
    <name type="scientific">Hymenobacter telluris</name>
    <dbReference type="NCBI Taxonomy" id="2816474"/>
    <lineage>
        <taxon>Bacteria</taxon>
        <taxon>Pseudomonadati</taxon>
        <taxon>Bacteroidota</taxon>
        <taxon>Cytophagia</taxon>
        <taxon>Cytophagales</taxon>
        <taxon>Hymenobacteraceae</taxon>
        <taxon>Hymenobacter</taxon>
    </lineage>
</organism>
<name>A0A939F0U7_9BACT</name>
<protein>
    <submittedName>
        <fullName evidence="1">Uncharacterized protein</fullName>
    </submittedName>
</protein>
<proteinExistence type="predicted"/>
<gene>
    <name evidence="1" type="ORF">J0X19_22235</name>
</gene>
<keyword evidence="2" id="KW-1185">Reference proteome</keyword>
<accession>A0A939F0U7</accession>
<comment type="caution">
    <text evidence="1">The sequence shown here is derived from an EMBL/GenBank/DDBJ whole genome shotgun (WGS) entry which is preliminary data.</text>
</comment>
<dbReference type="AlphaFoldDB" id="A0A939F0U7"/>